<evidence type="ECO:0000313" key="4">
    <source>
        <dbReference type="Proteomes" id="UP000476837"/>
    </source>
</evidence>
<dbReference type="AlphaFoldDB" id="A0A6L3AT82"/>
<name>A0A6L3AT82_AZOBR</name>
<evidence type="ECO:0000256" key="2">
    <source>
        <dbReference type="SAM" id="MobiDB-lite"/>
    </source>
</evidence>
<dbReference type="RefSeq" id="WP_149167570.1">
    <property type="nucleotide sequence ID" value="NZ_QOKV01000025.1"/>
</dbReference>
<comment type="caution">
    <text evidence="3">The sequence shown here is derived from an EMBL/GenBank/DDBJ whole genome shotgun (WGS) entry which is preliminary data.</text>
</comment>
<protein>
    <recommendedName>
        <fullName evidence="1">Protein SlyX homolog</fullName>
    </recommendedName>
</protein>
<dbReference type="InterPro" id="IPR007236">
    <property type="entry name" value="SlyX"/>
</dbReference>
<evidence type="ECO:0000313" key="3">
    <source>
        <dbReference type="EMBL" id="KAA0678903.1"/>
    </source>
</evidence>
<accession>A0A6L3AT82</accession>
<dbReference type="Proteomes" id="UP000476837">
    <property type="component" value="Unassembled WGS sequence"/>
</dbReference>
<proteinExistence type="inferred from homology"/>
<dbReference type="EMBL" id="QOKV01000025">
    <property type="protein sequence ID" value="KAA0678903.1"/>
    <property type="molecule type" value="Genomic_DNA"/>
</dbReference>
<feature type="region of interest" description="Disordered" evidence="2">
    <location>
        <begin position="49"/>
        <end position="69"/>
    </location>
</feature>
<sequence>MDAENRLTELETRLAHHERMAEEMSAVLFEQGRTIDLMTVQMRRLRDRVAELESGMPRAPQDEPPPPHY</sequence>
<organism evidence="3 4">
    <name type="scientific">Azospirillum brasilense</name>
    <dbReference type="NCBI Taxonomy" id="192"/>
    <lineage>
        <taxon>Bacteria</taxon>
        <taxon>Pseudomonadati</taxon>
        <taxon>Pseudomonadota</taxon>
        <taxon>Alphaproteobacteria</taxon>
        <taxon>Rhodospirillales</taxon>
        <taxon>Azospirillaceae</taxon>
        <taxon>Azospirillum</taxon>
    </lineage>
</organism>
<dbReference type="Gene3D" id="1.20.5.300">
    <property type="match status" value="1"/>
</dbReference>
<dbReference type="PANTHER" id="PTHR36508:SF1">
    <property type="entry name" value="PROTEIN SLYX"/>
    <property type="match status" value="1"/>
</dbReference>
<reference evidence="3 4" key="1">
    <citation type="submission" date="2018-07" db="EMBL/GenBank/DDBJ databases">
        <title>Genome sequence of Roseomonas fauriae ATCC 49958.</title>
        <authorList>
            <person name="Sant'Anna F.H."/>
            <person name="Baldani J.I."/>
            <person name="Zilli J.E."/>
            <person name="Reis V.M."/>
            <person name="Hartmann A."/>
            <person name="Cruz L."/>
            <person name="de Souza E.M."/>
            <person name="de Oliveira Pedrosa F."/>
            <person name="Passaglia L.M.P."/>
        </authorList>
    </citation>
    <scope>NUCLEOTIDE SEQUENCE [LARGE SCALE GENOMIC DNA]</scope>
    <source>
        <strain evidence="3 4">ATCC 49958</strain>
    </source>
</reference>
<comment type="similarity">
    <text evidence="1">Belongs to the SlyX family.</text>
</comment>
<dbReference type="Pfam" id="PF04102">
    <property type="entry name" value="SlyX"/>
    <property type="match status" value="1"/>
</dbReference>
<dbReference type="PANTHER" id="PTHR36508">
    <property type="entry name" value="PROTEIN SLYX"/>
    <property type="match status" value="1"/>
</dbReference>
<dbReference type="HAMAP" id="MF_00715">
    <property type="entry name" value="SlyX"/>
    <property type="match status" value="1"/>
</dbReference>
<evidence type="ECO:0000256" key="1">
    <source>
        <dbReference type="HAMAP-Rule" id="MF_00715"/>
    </source>
</evidence>
<gene>
    <name evidence="1" type="primary">slyX</name>
    <name evidence="3" type="ORF">DS837_26965</name>
</gene>